<feature type="transmembrane region" description="Helical" evidence="1">
    <location>
        <begin position="320"/>
        <end position="339"/>
    </location>
</feature>
<dbReference type="RefSeq" id="WP_034496580.1">
    <property type="nucleotide sequence ID" value="NZ_JMPI01000034.1"/>
</dbReference>
<evidence type="ECO:0000313" key="3">
    <source>
        <dbReference type="Proteomes" id="UP000028653"/>
    </source>
</evidence>
<feature type="transmembrane region" description="Helical" evidence="1">
    <location>
        <begin position="22"/>
        <end position="40"/>
    </location>
</feature>
<proteinExistence type="predicted"/>
<evidence type="ECO:0000256" key="1">
    <source>
        <dbReference type="SAM" id="Phobius"/>
    </source>
</evidence>
<keyword evidence="3" id="KW-1185">Reference proteome</keyword>
<sequence length="345" mass="40268">MYIYVGVFVLLVLFSFPREQRIFYNPMLFILFIICGFRGANVDRDYQNYQFLMHLSASDIFYPIEPTFKVISWMAVNIFQYDNLLFILYSAIIIFFKSKFIKRTSPYILLSLVVYFSNTYLLHDMTQIRVGAASAIAFYALKYIVEKNRQKFFLFLLIAFAFHYTAILFIIALFFDTRRIHFSYILAYSLMVIVVYVAYFFGINVLTLLSYVNVPYVQAKYSDYVAQNASVDFVPINVYSALQFIHLTIVYYSFFAFRKIQGPSEIILITKLYTLAPLALVLFSFIPVFSLRISELFSVAEIVLLPALVALTRQKMISKLFVIAVAICMFYINIFHVGILNDYSF</sequence>
<dbReference type="AlphaFoldDB" id="A0A085GB59"/>
<keyword evidence="1" id="KW-0812">Transmembrane</keyword>
<keyword evidence="1" id="KW-0472">Membrane</keyword>
<gene>
    <name evidence="2" type="ORF">GBAG_2600</name>
</gene>
<accession>A0A085GB59</accession>
<dbReference type="STRING" id="1006004.GBAG_2600"/>
<dbReference type="OrthoDB" id="6631730at2"/>
<dbReference type="InterPro" id="IPR049458">
    <property type="entry name" value="EpsG-like"/>
</dbReference>
<keyword evidence="1" id="KW-1133">Transmembrane helix</keyword>
<evidence type="ECO:0000313" key="2">
    <source>
        <dbReference type="EMBL" id="KFC80954.1"/>
    </source>
</evidence>
<protein>
    <submittedName>
        <fullName evidence="2">Capsular polysaccharide biosynthesis protein</fullName>
    </submittedName>
</protein>
<dbReference type="eggNOG" id="ENOG5032NEX">
    <property type="taxonomic scope" value="Bacteria"/>
</dbReference>
<feature type="transmembrane region" description="Helical" evidence="1">
    <location>
        <begin position="152"/>
        <end position="175"/>
    </location>
</feature>
<dbReference type="Proteomes" id="UP000028653">
    <property type="component" value="Unassembled WGS sequence"/>
</dbReference>
<name>A0A085GB59_9ENTR</name>
<feature type="transmembrane region" description="Helical" evidence="1">
    <location>
        <begin position="266"/>
        <end position="290"/>
    </location>
</feature>
<organism evidence="2 3">
    <name type="scientific">Buttiauxella agrestis ATCC 33320</name>
    <dbReference type="NCBI Taxonomy" id="1006004"/>
    <lineage>
        <taxon>Bacteria</taxon>
        <taxon>Pseudomonadati</taxon>
        <taxon>Pseudomonadota</taxon>
        <taxon>Gammaproteobacteria</taxon>
        <taxon>Enterobacterales</taxon>
        <taxon>Enterobacteriaceae</taxon>
        <taxon>Buttiauxella</taxon>
    </lineage>
</organism>
<comment type="caution">
    <text evidence="2">The sequence shown here is derived from an EMBL/GenBank/DDBJ whole genome shotgun (WGS) entry which is preliminary data.</text>
</comment>
<dbReference type="Pfam" id="PF14897">
    <property type="entry name" value="EpsG"/>
    <property type="match status" value="1"/>
</dbReference>
<feature type="transmembrane region" description="Helical" evidence="1">
    <location>
        <begin position="70"/>
        <end position="95"/>
    </location>
</feature>
<feature type="transmembrane region" description="Helical" evidence="1">
    <location>
        <begin position="107"/>
        <end position="123"/>
    </location>
</feature>
<feature type="transmembrane region" description="Helical" evidence="1">
    <location>
        <begin position="187"/>
        <end position="213"/>
    </location>
</feature>
<dbReference type="EMBL" id="JMPI01000034">
    <property type="protein sequence ID" value="KFC80954.1"/>
    <property type="molecule type" value="Genomic_DNA"/>
</dbReference>
<feature type="transmembrane region" description="Helical" evidence="1">
    <location>
        <begin position="233"/>
        <end position="254"/>
    </location>
</feature>
<reference evidence="2 3" key="1">
    <citation type="submission" date="2014-05" db="EMBL/GenBank/DDBJ databases">
        <title>ATOL: Assembling a taxonomically balanced genome-scale reconstruction of the evolutionary history of the Enterobacteriaceae.</title>
        <authorList>
            <person name="Plunkett G.III."/>
            <person name="Neeno-Eckwall E.C."/>
            <person name="Glasner J.D."/>
            <person name="Perna N.T."/>
        </authorList>
    </citation>
    <scope>NUCLEOTIDE SEQUENCE [LARGE SCALE GENOMIC DNA]</scope>
    <source>
        <strain evidence="2 3">ATCC 33320</strain>
    </source>
</reference>